<reference evidence="1 2" key="1">
    <citation type="journal article" date="2014" name="ISME J.">
        <title>Candidatus Competibacter-lineage genomes retrieved from metagenomes reveal functional metabolic diversity.</title>
        <authorList>
            <person name="McIlroy S.J."/>
            <person name="Albertsen M."/>
            <person name="Andresen E.K."/>
            <person name="Saunders A.M."/>
            <person name="Kristiansen R."/>
            <person name="Stokholm-Bjerregaard M."/>
            <person name="Nielsen K.L."/>
            <person name="Nielsen P.H."/>
        </authorList>
    </citation>
    <scope>NUCLEOTIDE SEQUENCE [LARGE SCALE GENOMIC DNA]</scope>
    <source>
        <strain evidence="1 2">Run_B_J11</strain>
    </source>
</reference>
<dbReference type="Proteomes" id="UP000019184">
    <property type="component" value="Unassembled WGS sequence"/>
</dbReference>
<sequence length="250" mass="26203">MSTLSPQSTAAIALALVAGLGGMSLPLAATPIRDQEQATAHFSYSFGTGEFWQQLGQTFTAGVDGMLTGLELRLGRMPGSVTTGSLSIEIRTTETGPASTGQSYLQTPIVGGQRLASATLNTVDVPVVDPTLGQVAPFSPLITFATPVSVRAGVAYSILLYGNGADQWVWSLDLPASTYGGGNAFARVGNGYAWSFVGYAGNPPTLGDFGFRTYVERTAAPVSEPMTLSLWGLGLAGLAWRRRRLQQVAH</sequence>
<keyword evidence="2" id="KW-1185">Reference proteome</keyword>
<protein>
    <recommendedName>
        <fullName evidence="3">PEP-CTERM protein-sorting domain-containing protein</fullName>
    </recommendedName>
</protein>
<gene>
    <name evidence="1" type="ORF">BN874_2500001</name>
</gene>
<evidence type="ECO:0008006" key="3">
    <source>
        <dbReference type="Google" id="ProtNLM"/>
    </source>
</evidence>
<comment type="caution">
    <text evidence="1">The sequence shown here is derived from an EMBL/GenBank/DDBJ whole genome shotgun (WGS) entry which is preliminary data.</text>
</comment>
<dbReference type="EMBL" id="CBTK010000169">
    <property type="protein sequence ID" value="CDH45513.1"/>
    <property type="molecule type" value="Genomic_DNA"/>
</dbReference>
<name>A0A7U7J3T3_9GAMM</name>
<accession>A0A7U7J3T3</accession>
<evidence type="ECO:0000313" key="1">
    <source>
        <dbReference type="EMBL" id="CDH45513.1"/>
    </source>
</evidence>
<dbReference type="AlphaFoldDB" id="A0A7U7J3T3"/>
<organism evidence="1 2">
    <name type="scientific">Candidatus Contendobacter odensis Run_B_J11</name>
    <dbReference type="NCBI Taxonomy" id="1400861"/>
    <lineage>
        <taxon>Bacteria</taxon>
        <taxon>Pseudomonadati</taxon>
        <taxon>Pseudomonadota</taxon>
        <taxon>Gammaproteobacteria</taxon>
        <taxon>Candidatus Competibacteraceae</taxon>
        <taxon>Candidatus Contendibacter</taxon>
    </lineage>
</organism>
<evidence type="ECO:0000313" key="2">
    <source>
        <dbReference type="Proteomes" id="UP000019184"/>
    </source>
</evidence>
<dbReference type="RefSeq" id="WP_154724882.1">
    <property type="nucleotide sequence ID" value="NZ_CBTK010000169.1"/>
</dbReference>
<proteinExistence type="predicted"/>